<comment type="caution">
    <text evidence="1">The sequence shown here is derived from an EMBL/GenBank/DDBJ whole genome shotgun (WGS) entry which is preliminary data.</text>
</comment>
<accession>A0AAW1MDH8</accession>
<proteinExistence type="predicted"/>
<dbReference type="Proteomes" id="UP001458880">
    <property type="component" value="Unassembled WGS sequence"/>
</dbReference>
<sequence length="142" mass="16328">MMDTVPSTRNSVQNFLYLISIRLEIFETLIKTMMDTVPSTRISPPQHNWSNNFACSYGRLLPQCNFQEFNIDLVLRDSKSNPEESLSKIRFQQFGASVTNPHGIFPVNQPRLVHSAKRIFCLISTRLEIFEASIKMMKGTMP</sequence>
<reference evidence="1 2" key="1">
    <citation type="journal article" date="2024" name="BMC Genomics">
        <title>De novo assembly and annotation of Popillia japonica's genome with initial clues to its potential as an invasive pest.</title>
        <authorList>
            <person name="Cucini C."/>
            <person name="Boschi S."/>
            <person name="Funari R."/>
            <person name="Cardaioli E."/>
            <person name="Iannotti N."/>
            <person name="Marturano G."/>
            <person name="Paoli F."/>
            <person name="Bruttini M."/>
            <person name="Carapelli A."/>
            <person name="Frati F."/>
            <person name="Nardi F."/>
        </authorList>
    </citation>
    <scope>NUCLEOTIDE SEQUENCE [LARGE SCALE GENOMIC DNA]</scope>
    <source>
        <strain evidence="1">DMR45628</strain>
    </source>
</reference>
<dbReference type="EMBL" id="JASPKY010000060">
    <property type="protein sequence ID" value="KAK9744314.1"/>
    <property type="molecule type" value="Genomic_DNA"/>
</dbReference>
<name>A0AAW1MDH8_POPJA</name>
<evidence type="ECO:0000313" key="1">
    <source>
        <dbReference type="EMBL" id="KAK9744314.1"/>
    </source>
</evidence>
<gene>
    <name evidence="1" type="ORF">QE152_g7930</name>
</gene>
<evidence type="ECO:0000313" key="2">
    <source>
        <dbReference type="Proteomes" id="UP001458880"/>
    </source>
</evidence>
<organism evidence="1 2">
    <name type="scientific">Popillia japonica</name>
    <name type="common">Japanese beetle</name>
    <dbReference type="NCBI Taxonomy" id="7064"/>
    <lineage>
        <taxon>Eukaryota</taxon>
        <taxon>Metazoa</taxon>
        <taxon>Ecdysozoa</taxon>
        <taxon>Arthropoda</taxon>
        <taxon>Hexapoda</taxon>
        <taxon>Insecta</taxon>
        <taxon>Pterygota</taxon>
        <taxon>Neoptera</taxon>
        <taxon>Endopterygota</taxon>
        <taxon>Coleoptera</taxon>
        <taxon>Polyphaga</taxon>
        <taxon>Scarabaeiformia</taxon>
        <taxon>Scarabaeidae</taxon>
        <taxon>Rutelinae</taxon>
        <taxon>Popillia</taxon>
    </lineage>
</organism>
<keyword evidence="2" id="KW-1185">Reference proteome</keyword>
<dbReference type="AlphaFoldDB" id="A0AAW1MDH8"/>
<protein>
    <submittedName>
        <fullName evidence="1">Uncharacterized protein</fullName>
    </submittedName>
</protein>